<gene>
    <name evidence="2" type="ORF">ACFQJ6_19260</name>
</gene>
<feature type="compositionally biased region" description="Basic and acidic residues" evidence="1">
    <location>
        <begin position="22"/>
        <end position="49"/>
    </location>
</feature>
<feature type="compositionally biased region" description="Basic and acidic residues" evidence="1">
    <location>
        <begin position="56"/>
        <end position="67"/>
    </location>
</feature>
<dbReference type="RefSeq" id="WP_276280122.1">
    <property type="nucleotide sequence ID" value="NZ_CP119809.1"/>
</dbReference>
<feature type="compositionally biased region" description="Polar residues" evidence="1">
    <location>
        <begin position="9"/>
        <end position="20"/>
    </location>
</feature>
<protein>
    <submittedName>
        <fullName evidence="2">Uncharacterized protein</fullName>
    </submittedName>
</protein>
<dbReference type="Proteomes" id="UP001596407">
    <property type="component" value="Unassembled WGS sequence"/>
</dbReference>
<feature type="compositionally biased region" description="Polar residues" evidence="1">
    <location>
        <begin position="93"/>
        <end position="102"/>
    </location>
</feature>
<feature type="region of interest" description="Disordered" evidence="1">
    <location>
        <begin position="80"/>
        <end position="102"/>
    </location>
</feature>
<name>A0ABD5WN16_9EURY</name>
<dbReference type="EMBL" id="JBHSZH010000005">
    <property type="protein sequence ID" value="MFC7081912.1"/>
    <property type="molecule type" value="Genomic_DNA"/>
</dbReference>
<dbReference type="AlphaFoldDB" id="A0ABD5WN16"/>
<organism evidence="2 3">
    <name type="scientific">Halorussus caseinilyticus</name>
    <dbReference type="NCBI Taxonomy" id="3034025"/>
    <lineage>
        <taxon>Archaea</taxon>
        <taxon>Methanobacteriati</taxon>
        <taxon>Methanobacteriota</taxon>
        <taxon>Stenosarchaea group</taxon>
        <taxon>Halobacteria</taxon>
        <taxon>Halobacteriales</taxon>
        <taxon>Haladaptataceae</taxon>
        <taxon>Halorussus</taxon>
    </lineage>
</organism>
<comment type="caution">
    <text evidence="2">The sequence shown here is derived from an EMBL/GenBank/DDBJ whole genome shotgun (WGS) entry which is preliminary data.</text>
</comment>
<evidence type="ECO:0000313" key="2">
    <source>
        <dbReference type="EMBL" id="MFC7081912.1"/>
    </source>
</evidence>
<reference evidence="2 3" key="1">
    <citation type="journal article" date="2019" name="Int. J. Syst. Evol. Microbiol.">
        <title>The Global Catalogue of Microorganisms (GCM) 10K type strain sequencing project: providing services to taxonomists for standard genome sequencing and annotation.</title>
        <authorList>
            <consortium name="The Broad Institute Genomics Platform"/>
            <consortium name="The Broad Institute Genome Sequencing Center for Infectious Disease"/>
            <person name="Wu L."/>
            <person name="Ma J."/>
        </authorList>
    </citation>
    <scope>NUCLEOTIDE SEQUENCE [LARGE SCALE GENOMIC DNA]</scope>
    <source>
        <strain evidence="2 3">DT72</strain>
    </source>
</reference>
<dbReference type="GeneID" id="79304736"/>
<sequence length="102" mass="11586">MKYERPSTEDTTGSASSLYGESNHEAEGSRDERTLYGEPCHEVESDRNEQTLYGEPQHESQDERRELPDVDLLFARMRAESVTGPTVLPPRLESQTANTTER</sequence>
<feature type="region of interest" description="Disordered" evidence="1">
    <location>
        <begin position="1"/>
        <end position="67"/>
    </location>
</feature>
<accession>A0ABD5WN16</accession>
<keyword evidence="3" id="KW-1185">Reference proteome</keyword>
<proteinExistence type="predicted"/>
<evidence type="ECO:0000256" key="1">
    <source>
        <dbReference type="SAM" id="MobiDB-lite"/>
    </source>
</evidence>
<evidence type="ECO:0000313" key="3">
    <source>
        <dbReference type="Proteomes" id="UP001596407"/>
    </source>
</evidence>